<evidence type="ECO:0000313" key="8">
    <source>
        <dbReference type="EMBL" id="OUJ73357.1"/>
    </source>
</evidence>
<evidence type="ECO:0000259" key="7">
    <source>
        <dbReference type="Pfam" id="PF19290"/>
    </source>
</evidence>
<proteinExistence type="inferred from homology"/>
<keyword evidence="4" id="KW-0482">Metalloprotease</keyword>
<comment type="similarity">
    <text evidence="1">Belongs to the peptidase U62 family.</text>
</comment>
<dbReference type="EMBL" id="MTSE01000006">
    <property type="protein sequence ID" value="OUJ73357.1"/>
    <property type="molecule type" value="Genomic_DNA"/>
</dbReference>
<evidence type="ECO:0000256" key="1">
    <source>
        <dbReference type="ARBA" id="ARBA00005836"/>
    </source>
</evidence>
<keyword evidence="2" id="KW-0645">Protease</keyword>
<name>A0A243WCR4_9BACT</name>
<dbReference type="Gene3D" id="3.30.2290.10">
    <property type="entry name" value="PmbA/TldD superfamily"/>
    <property type="match status" value="1"/>
</dbReference>
<dbReference type="SUPFAM" id="SSF111283">
    <property type="entry name" value="Putative modulator of DNA gyrase, PmbA/TldD"/>
    <property type="match status" value="1"/>
</dbReference>
<dbReference type="GO" id="GO:0006508">
    <property type="term" value="P:proteolysis"/>
    <property type="evidence" value="ECO:0007669"/>
    <property type="project" value="UniProtKB-KW"/>
</dbReference>
<dbReference type="Proteomes" id="UP000194873">
    <property type="component" value="Unassembled WGS sequence"/>
</dbReference>
<dbReference type="Pfam" id="PF19289">
    <property type="entry name" value="PmbA_TldD_3rd"/>
    <property type="match status" value="1"/>
</dbReference>
<dbReference type="InterPro" id="IPR045569">
    <property type="entry name" value="Metalloprtase-TldD/E_C"/>
</dbReference>
<dbReference type="Pfam" id="PF19290">
    <property type="entry name" value="PmbA_TldD_2nd"/>
    <property type="match status" value="1"/>
</dbReference>
<protein>
    <submittedName>
        <fullName evidence="8">TldD protein</fullName>
    </submittedName>
</protein>
<feature type="domain" description="Metalloprotease TldD/E C-terminal" evidence="6">
    <location>
        <begin position="295"/>
        <end position="543"/>
    </location>
</feature>
<gene>
    <name evidence="8" type="ORF">BXP70_13150</name>
</gene>
<dbReference type="GO" id="GO:0005829">
    <property type="term" value="C:cytosol"/>
    <property type="evidence" value="ECO:0007669"/>
    <property type="project" value="TreeGrafter"/>
</dbReference>
<feature type="domain" description="Metalloprotease TldD/E central" evidence="7">
    <location>
        <begin position="162"/>
        <end position="247"/>
    </location>
</feature>
<dbReference type="InterPro" id="IPR035068">
    <property type="entry name" value="TldD/PmbA_N"/>
</dbReference>
<evidence type="ECO:0000259" key="6">
    <source>
        <dbReference type="Pfam" id="PF19289"/>
    </source>
</evidence>
<evidence type="ECO:0000256" key="2">
    <source>
        <dbReference type="ARBA" id="ARBA00022670"/>
    </source>
</evidence>
<dbReference type="InterPro" id="IPR002510">
    <property type="entry name" value="Metalloprtase-TldD/E_N"/>
</dbReference>
<dbReference type="InterPro" id="IPR045570">
    <property type="entry name" value="Metalloprtase-TldD/E_cen_dom"/>
</dbReference>
<accession>A0A243WCR4</accession>
<dbReference type="PANTHER" id="PTHR30624:SF10">
    <property type="entry name" value="CONSERVED PROTEIN"/>
    <property type="match status" value="1"/>
</dbReference>
<evidence type="ECO:0000259" key="5">
    <source>
        <dbReference type="Pfam" id="PF01523"/>
    </source>
</evidence>
<evidence type="ECO:0000256" key="3">
    <source>
        <dbReference type="ARBA" id="ARBA00022801"/>
    </source>
</evidence>
<dbReference type="InterPro" id="IPR051463">
    <property type="entry name" value="Peptidase_U62_metallo"/>
</dbReference>
<keyword evidence="3" id="KW-0378">Hydrolase</keyword>
<dbReference type="FunFam" id="3.30.2290.10:FF:000003">
    <property type="entry name" value="Zinc-dependent protease, TldD/PmbA family"/>
    <property type="match status" value="1"/>
</dbReference>
<dbReference type="GO" id="GO:0008237">
    <property type="term" value="F:metallopeptidase activity"/>
    <property type="evidence" value="ECO:0007669"/>
    <property type="project" value="UniProtKB-KW"/>
</dbReference>
<dbReference type="PANTHER" id="PTHR30624">
    <property type="entry name" value="UNCHARACTERIZED PROTEIN TLDD AND PMBA"/>
    <property type="match status" value="1"/>
</dbReference>
<comment type="caution">
    <text evidence="8">The sequence shown here is derived from an EMBL/GenBank/DDBJ whole genome shotgun (WGS) entry which is preliminary data.</text>
</comment>
<dbReference type="AlphaFoldDB" id="A0A243WCR4"/>
<dbReference type="Pfam" id="PF01523">
    <property type="entry name" value="PmbA_TldD_1st"/>
    <property type="match status" value="1"/>
</dbReference>
<dbReference type="InterPro" id="IPR036059">
    <property type="entry name" value="TldD/PmbA_sf"/>
</dbReference>
<dbReference type="OrthoDB" id="9803213at2"/>
<evidence type="ECO:0000256" key="4">
    <source>
        <dbReference type="ARBA" id="ARBA00023049"/>
    </source>
</evidence>
<dbReference type="RefSeq" id="WP_086594547.1">
    <property type="nucleotide sequence ID" value="NZ_MTSE01000006.1"/>
</dbReference>
<organism evidence="8 9">
    <name type="scientific">Hymenobacter crusticola</name>
    <dbReference type="NCBI Taxonomy" id="1770526"/>
    <lineage>
        <taxon>Bacteria</taxon>
        <taxon>Pseudomonadati</taxon>
        <taxon>Bacteroidota</taxon>
        <taxon>Cytophagia</taxon>
        <taxon>Cytophagales</taxon>
        <taxon>Hymenobacteraceae</taxon>
        <taxon>Hymenobacter</taxon>
    </lineage>
</organism>
<reference evidence="8 9" key="1">
    <citation type="submission" date="2017-01" db="EMBL/GenBank/DDBJ databases">
        <title>A new Hymenobacter.</title>
        <authorList>
            <person name="Liang Y."/>
            <person name="Feng F."/>
        </authorList>
    </citation>
    <scope>NUCLEOTIDE SEQUENCE [LARGE SCALE GENOMIC DNA]</scope>
    <source>
        <strain evidence="8">MIMBbqt21</strain>
    </source>
</reference>
<feature type="domain" description="Metalloprotease TldD/E N-terminal" evidence="5">
    <location>
        <begin position="64"/>
        <end position="128"/>
    </location>
</feature>
<evidence type="ECO:0000313" key="9">
    <source>
        <dbReference type="Proteomes" id="UP000194873"/>
    </source>
</evidence>
<sequence>MKRRDFVGLTSLAAGALFLPSIPGFGMGNAVDPAQLLEQVDPAIKKRMADAALNAAKSAGASYADVRIGRYLNQGIFTREKQVQNIASTESYGIGVRVIANGTWGFAATNDVSEAGAAKAAQTAVGIAKANSKVQKEQVQLAPQKGFGEVSWKTPIVQNAFEVPIAQKVALLLAANAKALDNGASFVNSALFQVNEQKYFASTDGSYIDQDVHRIYPTFGVTVVDRASGKFRSRQALSSPMGLGYEYLTPKAADKVAGPAGSDVTGYKMSYDILEDAAAAAKQAKAKITAKSVVPGKYDLVLDPHHLGLTIHESVGHPLELDRVLGYEANYAGTSFATLDKWKSGKFQYGSKEVNIVADKLQPGSLGAVGYDDEGVKTKEWDLIKQGILVNYEKIRDQAQMVGQNESDGCCYSQSWQDVQFQRMPNVSLRPGQGKLSVDELVKGVDKGIYIAGNGSFSIDQQRYNFQFGGQVFYAIEKGKITGMLEDVAYQANTQEFWNSCAATCDASDYRFAGFFNDGKGQPAQSSAVSHGSATTRFNGVNVINTARKIG</sequence>
<keyword evidence="9" id="KW-1185">Reference proteome</keyword>